<protein>
    <submittedName>
        <fullName evidence="3">Uncharacterized protein</fullName>
    </submittedName>
</protein>
<organism evidence="2 3">
    <name type="scientific">Plectus sambesii</name>
    <dbReference type="NCBI Taxonomy" id="2011161"/>
    <lineage>
        <taxon>Eukaryota</taxon>
        <taxon>Metazoa</taxon>
        <taxon>Ecdysozoa</taxon>
        <taxon>Nematoda</taxon>
        <taxon>Chromadorea</taxon>
        <taxon>Plectida</taxon>
        <taxon>Plectina</taxon>
        <taxon>Plectoidea</taxon>
        <taxon>Plectidae</taxon>
        <taxon>Plectus</taxon>
    </lineage>
</organism>
<proteinExistence type="predicted"/>
<accession>A0A914UK43</accession>
<evidence type="ECO:0000256" key="1">
    <source>
        <dbReference type="SAM" id="Phobius"/>
    </source>
</evidence>
<evidence type="ECO:0000313" key="2">
    <source>
        <dbReference type="Proteomes" id="UP000887566"/>
    </source>
</evidence>
<feature type="transmembrane region" description="Helical" evidence="1">
    <location>
        <begin position="57"/>
        <end position="77"/>
    </location>
</feature>
<reference evidence="3" key="1">
    <citation type="submission" date="2022-11" db="UniProtKB">
        <authorList>
            <consortium name="WormBaseParasite"/>
        </authorList>
    </citation>
    <scope>IDENTIFICATION</scope>
</reference>
<dbReference type="Proteomes" id="UP000887566">
    <property type="component" value="Unplaced"/>
</dbReference>
<keyword evidence="1" id="KW-1133">Transmembrane helix</keyword>
<evidence type="ECO:0000313" key="3">
    <source>
        <dbReference type="WBParaSite" id="PSAMB.scaffold1070size36389.g10862.t1"/>
    </source>
</evidence>
<sequence length="110" mass="12253">MKHGHDGNWLTIWAAPGRRLINSRNWRPGGGPAPLATSAAFSSDQSSRLVFVEGMRCALVVLRIAFLLLVVAAYQLIAPLFPHWLPPPSHIRAVRRSEMDNLAESVEHYD</sequence>
<keyword evidence="2" id="KW-1185">Reference proteome</keyword>
<dbReference type="WBParaSite" id="PSAMB.scaffold1070size36389.g10862.t1">
    <property type="protein sequence ID" value="PSAMB.scaffold1070size36389.g10862.t1"/>
    <property type="gene ID" value="PSAMB.scaffold1070size36389.g10862"/>
</dbReference>
<keyword evidence="1" id="KW-0472">Membrane</keyword>
<keyword evidence="1" id="KW-0812">Transmembrane</keyword>
<name>A0A914UK43_9BILA</name>
<dbReference type="AlphaFoldDB" id="A0A914UK43"/>